<organism evidence="2 3">
    <name type="scientific">Culex pipiens pipiens</name>
    <name type="common">Northern house mosquito</name>
    <dbReference type="NCBI Taxonomy" id="38569"/>
    <lineage>
        <taxon>Eukaryota</taxon>
        <taxon>Metazoa</taxon>
        <taxon>Ecdysozoa</taxon>
        <taxon>Arthropoda</taxon>
        <taxon>Hexapoda</taxon>
        <taxon>Insecta</taxon>
        <taxon>Pterygota</taxon>
        <taxon>Neoptera</taxon>
        <taxon>Endopterygota</taxon>
        <taxon>Diptera</taxon>
        <taxon>Nematocera</taxon>
        <taxon>Culicoidea</taxon>
        <taxon>Culicidae</taxon>
        <taxon>Culicinae</taxon>
        <taxon>Culicini</taxon>
        <taxon>Culex</taxon>
        <taxon>Culex</taxon>
    </lineage>
</organism>
<dbReference type="AlphaFoldDB" id="A0ABD1CSX8"/>
<accession>A0ABD1CSX8</accession>
<comment type="caution">
    <text evidence="2">The sequence shown here is derived from an EMBL/GenBank/DDBJ whole genome shotgun (WGS) entry which is preliminary data.</text>
</comment>
<sequence>MVPLAAGVGAAAAWHMATPVPPGSGGPAANSSSTKPTTNIVGSTEKPRRRRCHRVNGEQVNRGARNHREDLRVLPCRKFRSSRPRLVDLRQMMKAYDNR</sequence>
<evidence type="ECO:0000313" key="3">
    <source>
        <dbReference type="Proteomes" id="UP001562425"/>
    </source>
</evidence>
<reference evidence="2 3" key="1">
    <citation type="submission" date="2024-05" db="EMBL/GenBank/DDBJ databases">
        <title>Culex pipiens pipiens assembly and annotation.</title>
        <authorList>
            <person name="Alout H."/>
            <person name="Durand T."/>
        </authorList>
    </citation>
    <scope>NUCLEOTIDE SEQUENCE [LARGE SCALE GENOMIC DNA]</scope>
    <source>
        <strain evidence="2">HA-2024</strain>
        <tissue evidence="2">Whole body</tissue>
    </source>
</reference>
<evidence type="ECO:0000313" key="2">
    <source>
        <dbReference type="EMBL" id="KAL1379335.1"/>
    </source>
</evidence>
<protein>
    <recommendedName>
        <fullName evidence="4">Secreted protein</fullName>
    </recommendedName>
</protein>
<dbReference type="Proteomes" id="UP001562425">
    <property type="component" value="Unassembled WGS sequence"/>
</dbReference>
<dbReference type="EMBL" id="JBEHCU010009740">
    <property type="protein sequence ID" value="KAL1379335.1"/>
    <property type="molecule type" value="Genomic_DNA"/>
</dbReference>
<name>A0ABD1CSX8_CULPP</name>
<keyword evidence="3" id="KW-1185">Reference proteome</keyword>
<evidence type="ECO:0008006" key="4">
    <source>
        <dbReference type="Google" id="ProtNLM"/>
    </source>
</evidence>
<feature type="region of interest" description="Disordered" evidence="1">
    <location>
        <begin position="16"/>
        <end position="66"/>
    </location>
</feature>
<proteinExistence type="predicted"/>
<gene>
    <name evidence="2" type="ORF">pipiens_014973</name>
</gene>
<evidence type="ECO:0000256" key="1">
    <source>
        <dbReference type="SAM" id="MobiDB-lite"/>
    </source>
</evidence>